<keyword evidence="3" id="KW-0998">Cell outer membrane</keyword>
<feature type="transmembrane region" description="Helical" evidence="5">
    <location>
        <begin position="28"/>
        <end position="50"/>
    </location>
</feature>
<dbReference type="PRINTS" id="PR01021">
    <property type="entry name" value="OMPADOMAIN"/>
</dbReference>
<dbReference type="CDD" id="cd07185">
    <property type="entry name" value="OmpA_C-like"/>
    <property type="match status" value="1"/>
</dbReference>
<dbReference type="OrthoDB" id="9800869at2"/>
<keyword evidence="5" id="KW-0812">Transmembrane</keyword>
<feature type="domain" description="OmpA-like" evidence="6">
    <location>
        <begin position="353"/>
        <end position="468"/>
    </location>
</feature>
<evidence type="ECO:0000256" key="4">
    <source>
        <dbReference type="PROSITE-ProRule" id="PRU00473"/>
    </source>
</evidence>
<gene>
    <name evidence="7" type="ORF">CRI93_14295</name>
</gene>
<reference evidence="7 8" key="1">
    <citation type="submission" date="2017-10" db="EMBL/GenBank/DDBJ databases">
        <title>Draft genome of Longimonas halophila.</title>
        <authorList>
            <person name="Goh K.M."/>
            <person name="Shamsir M.S."/>
            <person name="Lim S.W."/>
        </authorList>
    </citation>
    <scope>NUCLEOTIDE SEQUENCE [LARGE SCALE GENOMIC DNA]</scope>
    <source>
        <strain evidence="7 8">KCTC 42399</strain>
    </source>
</reference>
<evidence type="ECO:0000256" key="5">
    <source>
        <dbReference type="SAM" id="Phobius"/>
    </source>
</evidence>
<dbReference type="InterPro" id="IPR036737">
    <property type="entry name" value="OmpA-like_sf"/>
</dbReference>
<dbReference type="EMBL" id="PDEP01000019">
    <property type="protein sequence ID" value="PEN04952.1"/>
    <property type="molecule type" value="Genomic_DNA"/>
</dbReference>
<evidence type="ECO:0000313" key="8">
    <source>
        <dbReference type="Proteomes" id="UP000221024"/>
    </source>
</evidence>
<protein>
    <recommendedName>
        <fullName evidence="6">OmpA-like domain-containing protein</fullName>
    </recommendedName>
</protein>
<sequence length="468" mass="51685">MQWPGLYQKCAFRTNALFPMYSGPQCAMWYRSICYAVLFLVVGSWCAGAAQAQIWDRMKDRAEREVERRAEDVTSRAVNSILDEMEDAVVCVATDPECISEAEENGDPVVITDEEGEVVEVRDGDEPGEAAAAVEAAGVDAEVAESASARPGEGAWANYDFVPGNQILFATNFENETIGRFPQQMEFVGGMMQLVEWEGHTLLESTNLESHIRIPLSEPLPERFTIEFDAYISARRLGMNIGVLLSPTSNPRDFRRDEQSHFVLGRSESGIGGPNESFRGVTGYHDELTPIRIAVDGTYGTMYVNEQRVANMPVLQIERNDFIEMVIGGRSESPAYISNIRVAGGGTQLYDRLMADGRVSTQGIYFATGSATIRPESTGTLTEIGRMLAQNADLRLRIEGHTDDVGDPESNRALSDRRATAVMMYLVNEHSIDASRLEAVGMGEDAPVANNDTEEGRQNNRRVELVRL</sequence>
<evidence type="ECO:0000256" key="3">
    <source>
        <dbReference type="ARBA" id="ARBA00023237"/>
    </source>
</evidence>
<dbReference type="SUPFAM" id="SSF103088">
    <property type="entry name" value="OmpA-like"/>
    <property type="match status" value="1"/>
</dbReference>
<comment type="subcellular location">
    <subcellularLocation>
        <location evidence="1">Cell outer membrane</location>
    </subcellularLocation>
</comment>
<keyword evidence="5" id="KW-1133">Transmembrane helix</keyword>
<comment type="caution">
    <text evidence="7">The sequence shown here is derived from an EMBL/GenBank/DDBJ whole genome shotgun (WGS) entry which is preliminary data.</text>
</comment>
<keyword evidence="8" id="KW-1185">Reference proteome</keyword>
<evidence type="ECO:0000256" key="2">
    <source>
        <dbReference type="ARBA" id="ARBA00023136"/>
    </source>
</evidence>
<dbReference type="PANTHER" id="PTHR30329:SF21">
    <property type="entry name" value="LIPOPROTEIN YIAD-RELATED"/>
    <property type="match status" value="1"/>
</dbReference>
<proteinExistence type="predicted"/>
<dbReference type="PROSITE" id="PS51123">
    <property type="entry name" value="OMPA_2"/>
    <property type="match status" value="1"/>
</dbReference>
<dbReference type="Pfam" id="PF00691">
    <property type="entry name" value="OmpA"/>
    <property type="match status" value="1"/>
</dbReference>
<dbReference type="InterPro" id="IPR050330">
    <property type="entry name" value="Bact_OuterMem_StrucFunc"/>
</dbReference>
<dbReference type="InterPro" id="IPR006665">
    <property type="entry name" value="OmpA-like"/>
</dbReference>
<dbReference type="InterPro" id="IPR006664">
    <property type="entry name" value="OMP_bac"/>
</dbReference>
<accession>A0A2H3NKT4</accession>
<dbReference type="Gene3D" id="3.30.1330.60">
    <property type="entry name" value="OmpA-like domain"/>
    <property type="match status" value="1"/>
</dbReference>
<name>A0A2H3NKT4_9BACT</name>
<keyword evidence="2 4" id="KW-0472">Membrane</keyword>
<evidence type="ECO:0000256" key="1">
    <source>
        <dbReference type="ARBA" id="ARBA00004442"/>
    </source>
</evidence>
<organism evidence="7 8">
    <name type="scientific">Longimonas halophila</name>
    <dbReference type="NCBI Taxonomy" id="1469170"/>
    <lineage>
        <taxon>Bacteria</taxon>
        <taxon>Pseudomonadati</taxon>
        <taxon>Rhodothermota</taxon>
        <taxon>Rhodothermia</taxon>
        <taxon>Rhodothermales</taxon>
        <taxon>Salisaetaceae</taxon>
        <taxon>Longimonas</taxon>
    </lineage>
</organism>
<dbReference type="Proteomes" id="UP000221024">
    <property type="component" value="Unassembled WGS sequence"/>
</dbReference>
<evidence type="ECO:0000259" key="6">
    <source>
        <dbReference type="PROSITE" id="PS51123"/>
    </source>
</evidence>
<dbReference type="GO" id="GO:0009279">
    <property type="term" value="C:cell outer membrane"/>
    <property type="evidence" value="ECO:0007669"/>
    <property type="project" value="UniProtKB-SubCell"/>
</dbReference>
<evidence type="ECO:0000313" key="7">
    <source>
        <dbReference type="EMBL" id="PEN04952.1"/>
    </source>
</evidence>
<dbReference type="PANTHER" id="PTHR30329">
    <property type="entry name" value="STATOR ELEMENT OF FLAGELLAR MOTOR COMPLEX"/>
    <property type="match status" value="1"/>
</dbReference>
<dbReference type="AlphaFoldDB" id="A0A2H3NKT4"/>